<dbReference type="Proteomes" id="UP000887013">
    <property type="component" value="Unassembled WGS sequence"/>
</dbReference>
<keyword evidence="3" id="KW-1185">Reference proteome</keyword>
<proteinExistence type="predicted"/>
<evidence type="ECO:0000313" key="3">
    <source>
        <dbReference type="Proteomes" id="UP000887013"/>
    </source>
</evidence>
<dbReference type="AlphaFoldDB" id="A0A8X6MPG4"/>
<feature type="region of interest" description="Disordered" evidence="1">
    <location>
        <begin position="110"/>
        <end position="130"/>
    </location>
</feature>
<dbReference type="EMBL" id="BMAW01095625">
    <property type="protein sequence ID" value="GFS71039.1"/>
    <property type="molecule type" value="Genomic_DNA"/>
</dbReference>
<feature type="region of interest" description="Disordered" evidence="1">
    <location>
        <begin position="143"/>
        <end position="165"/>
    </location>
</feature>
<organism evidence="2 3">
    <name type="scientific">Nephila pilipes</name>
    <name type="common">Giant wood spider</name>
    <name type="synonym">Nephila maculata</name>
    <dbReference type="NCBI Taxonomy" id="299642"/>
    <lineage>
        <taxon>Eukaryota</taxon>
        <taxon>Metazoa</taxon>
        <taxon>Ecdysozoa</taxon>
        <taxon>Arthropoda</taxon>
        <taxon>Chelicerata</taxon>
        <taxon>Arachnida</taxon>
        <taxon>Araneae</taxon>
        <taxon>Araneomorphae</taxon>
        <taxon>Entelegynae</taxon>
        <taxon>Araneoidea</taxon>
        <taxon>Nephilidae</taxon>
        <taxon>Nephila</taxon>
    </lineage>
</organism>
<reference evidence="2" key="1">
    <citation type="submission" date="2020-08" db="EMBL/GenBank/DDBJ databases">
        <title>Multicomponent nature underlies the extraordinary mechanical properties of spider dragline silk.</title>
        <authorList>
            <person name="Kono N."/>
            <person name="Nakamura H."/>
            <person name="Mori M."/>
            <person name="Yoshida Y."/>
            <person name="Ohtoshi R."/>
            <person name="Malay A.D."/>
            <person name="Moran D.A.P."/>
            <person name="Tomita M."/>
            <person name="Numata K."/>
            <person name="Arakawa K."/>
        </authorList>
    </citation>
    <scope>NUCLEOTIDE SEQUENCE</scope>
</reference>
<sequence length="165" mass="18381">MGSGLKSKWTSFGCHLSTLTFNYCLWRWPYKLSVSGPRQSGLRNFRYGTGKFISTSTPTTLSPFSPNQFLSTNLFEPAFEKTRRNSLLPAETISNCKPQPLRYVLFPISKSNQENSGGNRKRQRIPTPLREDLRALTPLVVVSNESRPESNPLPVAGCPSLSANG</sequence>
<evidence type="ECO:0000256" key="1">
    <source>
        <dbReference type="SAM" id="MobiDB-lite"/>
    </source>
</evidence>
<evidence type="ECO:0000313" key="2">
    <source>
        <dbReference type="EMBL" id="GFS71039.1"/>
    </source>
</evidence>
<comment type="caution">
    <text evidence="2">The sequence shown here is derived from an EMBL/GenBank/DDBJ whole genome shotgun (WGS) entry which is preliminary data.</text>
</comment>
<accession>A0A8X6MPG4</accession>
<gene>
    <name evidence="2" type="ORF">NPIL_634751</name>
</gene>
<protein>
    <submittedName>
        <fullName evidence="2">Uncharacterized protein</fullName>
    </submittedName>
</protein>
<name>A0A8X6MPG4_NEPPI</name>